<dbReference type="STRING" id="765440.A0A0C3EWK9"/>
<protein>
    <recommendedName>
        <fullName evidence="3">Tc1-like transposase DDE domain-containing protein</fullName>
    </recommendedName>
</protein>
<name>A0A0C3EWK9_PILCF</name>
<dbReference type="OrthoDB" id="2266637at2759"/>
<proteinExistence type="predicted"/>
<dbReference type="AlphaFoldDB" id="A0A0C3EWK9"/>
<organism evidence="1 2">
    <name type="scientific">Piloderma croceum (strain F 1598)</name>
    <dbReference type="NCBI Taxonomy" id="765440"/>
    <lineage>
        <taxon>Eukaryota</taxon>
        <taxon>Fungi</taxon>
        <taxon>Dikarya</taxon>
        <taxon>Basidiomycota</taxon>
        <taxon>Agaricomycotina</taxon>
        <taxon>Agaricomycetes</taxon>
        <taxon>Agaricomycetidae</taxon>
        <taxon>Atheliales</taxon>
        <taxon>Atheliaceae</taxon>
        <taxon>Piloderma</taxon>
    </lineage>
</organism>
<dbReference type="InParanoid" id="A0A0C3EWK9"/>
<reference evidence="1 2" key="1">
    <citation type="submission" date="2014-04" db="EMBL/GenBank/DDBJ databases">
        <authorList>
            <consortium name="DOE Joint Genome Institute"/>
            <person name="Kuo A."/>
            <person name="Tarkka M."/>
            <person name="Buscot F."/>
            <person name="Kohler A."/>
            <person name="Nagy L.G."/>
            <person name="Floudas D."/>
            <person name="Copeland A."/>
            <person name="Barry K.W."/>
            <person name="Cichocki N."/>
            <person name="Veneault-Fourrey C."/>
            <person name="LaButti K."/>
            <person name="Lindquist E.A."/>
            <person name="Lipzen A."/>
            <person name="Lundell T."/>
            <person name="Morin E."/>
            <person name="Murat C."/>
            <person name="Sun H."/>
            <person name="Tunlid A."/>
            <person name="Henrissat B."/>
            <person name="Grigoriev I.V."/>
            <person name="Hibbett D.S."/>
            <person name="Martin F."/>
            <person name="Nordberg H.P."/>
            <person name="Cantor M.N."/>
            <person name="Hua S.X."/>
        </authorList>
    </citation>
    <scope>NUCLEOTIDE SEQUENCE [LARGE SCALE GENOMIC DNA]</scope>
    <source>
        <strain evidence="1 2">F 1598</strain>
    </source>
</reference>
<dbReference type="EMBL" id="KN833030">
    <property type="protein sequence ID" value="KIM76910.1"/>
    <property type="molecule type" value="Genomic_DNA"/>
</dbReference>
<evidence type="ECO:0008006" key="3">
    <source>
        <dbReference type="Google" id="ProtNLM"/>
    </source>
</evidence>
<evidence type="ECO:0000313" key="2">
    <source>
        <dbReference type="Proteomes" id="UP000054166"/>
    </source>
</evidence>
<evidence type="ECO:0000313" key="1">
    <source>
        <dbReference type="EMBL" id="KIM76910.1"/>
    </source>
</evidence>
<sequence length="84" mass="9809">MRTPWKLVGECQIQIYTYDAIVCKVIFLPPYLPNYNPIEQAFLSIKAFLRQNWQDKSLGIIDQPYYNITPAKAAGYFRASEYIV</sequence>
<keyword evidence="2" id="KW-1185">Reference proteome</keyword>
<dbReference type="Proteomes" id="UP000054166">
    <property type="component" value="Unassembled WGS sequence"/>
</dbReference>
<gene>
    <name evidence="1" type="ORF">PILCRDRAFT_77288</name>
</gene>
<reference evidence="2" key="2">
    <citation type="submission" date="2015-01" db="EMBL/GenBank/DDBJ databases">
        <title>Evolutionary Origins and Diversification of the Mycorrhizal Mutualists.</title>
        <authorList>
            <consortium name="DOE Joint Genome Institute"/>
            <consortium name="Mycorrhizal Genomics Consortium"/>
            <person name="Kohler A."/>
            <person name="Kuo A."/>
            <person name="Nagy L.G."/>
            <person name="Floudas D."/>
            <person name="Copeland A."/>
            <person name="Barry K.W."/>
            <person name="Cichocki N."/>
            <person name="Veneault-Fourrey C."/>
            <person name="LaButti K."/>
            <person name="Lindquist E.A."/>
            <person name="Lipzen A."/>
            <person name="Lundell T."/>
            <person name="Morin E."/>
            <person name="Murat C."/>
            <person name="Riley R."/>
            <person name="Ohm R."/>
            <person name="Sun H."/>
            <person name="Tunlid A."/>
            <person name="Henrissat B."/>
            <person name="Grigoriev I.V."/>
            <person name="Hibbett D.S."/>
            <person name="Martin F."/>
        </authorList>
    </citation>
    <scope>NUCLEOTIDE SEQUENCE [LARGE SCALE GENOMIC DNA]</scope>
    <source>
        <strain evidence="2">F 1598</strain>
    </source>
</reference>
<dbReference type="HOGENOM" id="CLU_056788_12_1_1"/>
<accession>A0A0C3EWK9</accession>